<name>A0A481YYN7_9VIRU</name>
<organism evidence="2">
    <name type="scientific">Marseillevirus LCMAC202</name>
    <dbReference type="NCBI Taxonomy" id="2506606"/>
    <lineage>
        <taxon>Viruses</taxon>
        <taxon>Varidnaviria</taxon>
        <taxon>Bamfordvirae</taxon>
        <taxon>Nucleocytoviricota</taxon>
        <taxon>Megaviricetes</taxon>
        <taxon>Pimascovirales</taxon>
        <taxon>Pimascovirales incertae sedis</taxon>
        <taxon>Marseilleviridae</taxon>
    </lineage>
</organism>
<keyword evidence="1" id="KW-1133">Transmembrane helix</keyword>
<dbReference type="EMBL" id="MK500382">
    <property type="protein sequence ID" value="QBK88269.1"/>
    <property type="molecule type" value="Genomic_DNA"/>
</dbReference>
<evidence type="ECO:0000256" key="1">
    <source>
        <dbReference type="SAM" id="Phobius"/>
    </source>
</evidence>
<gene>
    <name evidence="2" type="ORF">LCMAC202_06310</name>
</gene>
<protein>
    <submittedName>
        <fullName evidence="2">Uncharacterized protein</fullName>
    </submittedName>
</protein>
<proteinExistence type="predicted"/>
<accession>A0A481YYN7</accession>
<feature type="transmembrane region" description="Helical" evidence="1">
    <location>
        <begin position="25"/>
        <end position="52"/>
    </location>
</feature>
<sequence length="59" mass="6594">MEQVVPRIEKEIRSVAAITSKYLRLAAILLGIYLAIFLLMVIIQIVSLVLIIQLGKSID</sequence>
<reference evidence="2" key="1">
    <citation type="journal article" date="2019" name="MBio">
        <title>Virus Genomes from Deep Sea Sediments Expand the Ocean Megavirome and Support Independent Origins of Viral Gigantism.</title>
        <authorList>
            <person name="Backstrom D."/>
            <person name="Yutin N."/>
            <person name="Jorgensen S.L."/>
            <person name="Dharamshi J."/>
            <person name="Homa F."/>
            <person name="Zaremba-Niedwiedzka K."/>
            <person name="Spang A."/>
            <person name="Wolf Y.I."/>
            <person name="Koonin E.V."/>
            <person name="Ettema T.J."/>
        </authorList>
    </citation>
    <scope>NUCLEOTIDE SEQUENCE</scope>
</reference>
<keyword evidence="1" id="KW-0472">Membrane</keyword>
<keyword evidence="1" id="KW-0812">Transmembrane</keyword>
<evidence type="ECO:0000313" key="2">
    <source>
        <dbReference type="EMBL" id="QBK88269.1"/>
    </source>
</evidence>